<organism evidence="4 5">
    <name type="scientific">Smittium megazygosporum</name>
    <dbReference type="NCBI Taxonomy" id="133381"/>
    <lineage>
        <taxon>Eukaryota</taxon>
        <taxon>Fungi</taxon>
        <taxon>Fungi incertae sedis</taxon>
        <taxon>Zoopagomycota</taxon>
        <taxon>Kickxellomycotina</taxon>
        <taxon>Harpellomycetes</taxon>
        <taxon>Harpellales</taxon>
        <taxon>Legeriomycetaceae</taxon>
        <taxon>Smittium</taxon>
    </lineage>
</organism>
<keyword evidence="3" id="KW-0812">Transmembrane</keyword>
<keyword evidence="3" id="KW-0472">Membrane</keyword>
<dbReference type="GO" id="GO:0006487">
    <property type="term" value="P:protein N-linked glycosylation"/>
    <property type="evidence" value="ECO:0007669"/>
    <property type="project" value="TreeGrafter"/>
</dbReference>
<dbReference type="GO" id="GO:0000026">
    <property type="term" value="F:alpha-1,2-mannosyltransferase activity"/>
    <property type="evidence" value="ECO:0007669"/>
    <property type="project" value="TreeGrafter"/>
</dbReference>
<evidence type="ECO:0000256" key="1">
    <source>
        <dbReference type="ARBA" id="ARBA00007677"/>
    </source>
</evidence>
<dbReference type="PANTHER" id="PTHR31121:SF2">
    <property type="entry name" value="MANNOSYLTRANSFERASE KTR5-RELATED"/>
    <property type="match status" value="1"/>
</dbReference>
<comment type="caution">
    <text evidence="4">The sequence shown here is derived from an EMBL/GenBank/DDBJ whole genome shotgun (WGS) entry which is preliminary data.</text>
</comment>
<keyword evidence="5" id="KW-1185">Reference proteome</keyword>
<protein>
    <submittedName>
        <fullName evidence="4">Uncharacterized protein</fullName>
    </submittedName>
</protein>
<dbReference type="GO" id="GO:0016020">
    <property type="term" value="C:membrane"/>
    <property type="evidence" value="ECO:0007669"/>
    <property type="project" value="InterPro"/>
</dbReference>
<gene>
    <name evidence="4" type="ORF">BB560_002473</name>
</gene>
<dbReference type="InterPro" id="IPR002685">
    <property type="entry name" value="Glyco_trans_15"/>
</dbReference>
<dbReference type="GO" id="GO:0000032">
    <property type="term" value="P:cell wall mannoprotein biosynthetic process"/>
    <property type="evidence" value="ECO:0007669"/>
    <property type="project" value="TreeGrafter"/>
</dbReference>
<evidence type="ECO:0000256" key="2">
    <source>
        <dbReference type="ARBA" id="ARBA00022679"/>
    </source>
</evidence>
<proteinExistence type="inferred from homology"/>
<dbReference type="Proteomes" id="UP000245609">
    <property type="component" value="Unassembled WGS sequence"/>
</dbReference>
<comment type="similarity">
    <text evidence="1">Belongs to the glycosyltransferase 15 family.</text>
</comment>
<keyword evidence="3" id="KW-1133">Transmembrane helix</keyword>
<dbReference type="InterPro" id="IPR029044">
    <property type="entry name" value="Nucleotide-diphossugar_trans"/>
</dbReference>
<sequence>MRNLGPSSITLLFGVLAYLLVYFLLLKVHLVRDLLDLSNNVLLHNVNYDNSRTISGPEYFTKLLHSDNPLLLAQNLINSTSRYLFSTSNKKKGFVPQTSASFRDRFSHIELLTLTQEHNFTQVEGWPTILNSPQNTSSPVYYKNFYSKEQQALIEEISPWTWHHRGSSEDSYLNGRPDNRQNAAIVVLTRNSDLRELVFAIKQFEKRINNKFNYPYVVLNDVPFTVDFMTTLSKFTASNITFGLIPSSHWSIPEGINMDISLQTRIQNKANNVIYGDSLSYQHMCRFYSGFFYKHPLMLKYEFYWRIEPDVDYYCNIDYDPFLYMKQNNKLYSFVISLKEIPTTIPSLYEHTLRYAVDNNLSSSFFNFFSNKDGSYNLCHFWSNFEIASFKFFRSELYEKYFNYLDSTGNFYYERWGDAPIHSLAAGLFLSPDQIHFFDDIGYRHDKFSHCRQPQNQLEPLIINENVCYCPPNVETIDFKPFSCIPNYLDFYSIPWSKPQFSYALKSLINRKFYGKYKLHSTFANQKIWRDTCSFSF</sequence>
<reference evidence="4 5" key="1">
    <citation type="journal article" date="2018" name="MBio">
        <title>Comparative Genomics Reveals the Core Gene Toolbox for the Fungus-Insect Symbiosis.</title>
        <authorList>
            <person name="Wang Y."/>
            <person name="Stata M."/>
            <person name="Wang W."/>
            <person name="Stajich J.E."/>
            <person name="White M.M."/>
            <person name="Moncalvo J.M."/>
        </authorList>
    </citation>
    <scope>NUCLEOTIDE SEQUENCE [LARGE SCALE GENOMIC DNA]</scope>
    <source>
        <strain evidence="4 5">SC-DP-2</strain>
    </source>
</reference>
<dbReference type="OrthoDB" id="439943at2759"/>
<dbReference type="AlphaFoldDB" id="A0A2T9ZEP5"/>
<dbReference type="Pfam" id="PF01793">
    <property type="entry name" value="Glyco_transf_15"/>
    <property type="match status" value="1"/>
</dbReference>
<dbReference type="FunFam" id="3.90.550.10:FF:000051">
    <property type="entry name" value="Alpha-1,2-mannosyltransferase (Ktr4)"/>
    <property type="match status" value="1"/>
</dbReference>
<evidence type="ECO:0000313" key="4">
    <source>
        <dbReference type="EMBL" id="PVV03066.1"/>
    </source>
</evidence>
<accession>A0A2T9ZEP5</accession>
<keyword evidence="2" id="KW-0808">Transferase</keyword>
<dbReference type="GO" id="GO:0005794">
    <property type="term" value="C:Golgi apparatus"/>
    <property type="evidence" value="ECO:0007669"/>
    <property type="project" value="TreeGrafter"/>
</dbReference>
<dbReference type="Gene3D" id="3.90.550.10">
    <property type="entry name" value="Spore Coat Polysaccharide Biosynthesis Protein SpsA, Chain A"/>
    <property type="match status" value="1"/>
</dbReference>
<dbReference type="PANTHER" id="PTHR31121">
    <property type="entry name" value="ALPHA-1,2 MANNOSYLTRANSFERASE KTR1"/>
    <property type="match status" value="1"/>
</dbReference>
<evidence type="ECO:0000256" key="3">
    <source>
        <dbReference type="SAM" id="Phobius"/>
    </source>
</evidence>
<name>A0A2T9ZEP5_9FUNG</name>
<feature type="transmembrane region" description="Helical" evidence="3">
    <location>
        <begin position="6"/>
        <end position="25"/>
    </location>
</feature>
<dbReference type="SUPFAM" id="SSF53448">
    <property type="entry name" value="Nucleotide-diphospho-sugar transferases"/>
    <property type="match status" value="1"/>
</dbReference>
<evidence type="ECO:0000313" key="5">
    <source>
        <dbReference type="Proteomes" id="UP000245609"/>
    </source>
</evidence>
<dbReference type="EMBL" id="MBFS01000282">
    <property type="protein sequence ID" value="PVV03066.1"/>
    <property type="molecule type" value="Genomic_DNA"/>
</dbReference>